<keyword evidence="2" id="KW-1185">Reference proteome</keyword>
<dbReference type="AlphaFoldDB" id="A0A7I4XSQ3"/>
<feature type="transmembrane region" description="Helical" evidence="1">
    <location>
        <begin position="48"/>
        <end position="67"/>
    </location>
</feature>
<proteinExistence type="predicted"/>
<accession>A0A7I4XSQ3</accession>
<dbReference type="Proteomes" id="UP000025227">
    <property type="component" value="Unplaced"/>
</dbReference>
<protein>
    <submittedName>
        <fullName evidence="3">Odorant receptor</fullName>
    </submittedName>
</protein>
<keyword evidence="1" id="KW-1133">Transmembrane helix</keyword>
<dbReference type="WBParaSite" id="HCON_00001485-00001">
    <property type="protein sequence ID" value="HCON_00001485-00001"/>
    <property type="gene ID" value="HCON_00001485"/>
</dbReference>
<evidence type="ECO:0000313" key="3">
    <source>
        <dbReference type="WBParaSite" id="HCON_00001485-00001"/>
    </source>
</evidence>
<sequence>VMSRVLFSSITAALILSQIIFVEACLFTNYTANSAYVKRLGDFFTTETIYICMWHCYVTKACVMMRYRALNKMCLLFQHSDVLKEFGSRVDHTKILTIFKLDRELVEPSCSLVRLTNSTK</sequence>
<name>A0A7I4XSQ3_HAECO</name>
<evidence type="ECO:0000313" key="2">
    <source>
        <dbReference type="Proteomes" id="UP000025227"/>
    </source>
</evidence>
<organism evidence="2 3">
    <name type="scientific">Haemonchus contortus</name>
    <name type="common">Barber pole worm</name>
    <dbReference type="NCBI Taxonomy" id="6289"/>
    <lineage>
        <taxon>Eukaryota</taxon>
        <taxon>Metazoa</taxon>
        <taxon>Ecdysozoa</taxon>
        <taxon>Nematoda</taxon>
        <taxon>Chromadorea</taxon>
        <taxon>Rhabditida</taxon>
        <taxon>Rhabditina</taxon>
        <taxon>Rhabditomorpha</taxon>
        <taxon>Strongyloidea</taxon>
        <taxon>Trichostrongylidae</taxon>
        <taxon>Haemonchus</taxon>
    </lineage>
</organism>
<keyword evidence="1" id="KW-0472">Membrane</keyword>
<reference evidence="3" key="1">
    <citation type="submission" date="2020-12" db="UniProtKB">
        <authorList>
            <consortium name="WormBaseParasite"/>
        </authorList>
    </citation>
    <scope>IDENTIFICATION</scope>
    <source>
        <strain evidence="3">MHco3</strain>
    </source>
</reference>
<keyword evidence="1" id="KW-0812">Transmembrane</keyword>
<evidence type="ECO:0000256" key="1">
    <source>
        <dbReference type="SAM" id="Phobius"/>
    </source>
</evidence>